<protein>
    <submittedName>
        <fullName evidence="12">Kinase C delta type-like</fullName>
    </submittedName>
</protein>
<keyword evidence="4 7" id="KW-0547">Nucleotide-binding</keyword>
<comment type="similarity">
    <text evidence="8">Belongs to the protein kinase superfamily.</text>
</comment>
<dbReference type="SUPFAM" id="SSF56112">
    <property type="entry name" value="Protein kinase-like (PK-like)"/>
    <property type="match status" value="1"/>
</dbReference>
<feature type="compositionally biased region" description="Basic and acidic residues" evidence="9">
    <location>
        <begin position="81"/>
        <end position="97"/>
    </location>
</feature>
<keyword evidence="3" id="KW-0808">Transferase</keyword>
<evidence type="ECO:0000256" key="3">
    <source>
        <dbReference type="ARBA" id="ARBA00022679"/>
    </source>
</evidence>
<organism evidence="12 13">
    <name type="scientific">Pelobates cultripes</name>
    <name type="common">Western spadefoot toad</name>
    <dbReference type="NCBI Taxonomy" id="61616"/>
    <lineage>
        <taxon>Eukaryota</taxon>
        <taxon>Metazoa</taxon>
        <taxon>Chordata</taxon>
        <taxon>Craniata</taxon>
        <taxon>Vertebrata</taxon>
        <taxon>Euteleostomi</taxon>
        <taxon>Amphibia</taxon>
        <taxon>Batrachia</taxon>
        <taxon>Anura</taxon>
        <taxon>Pelobatoidea</taxon>
        <taxon>Pelobatidae</taxon>
        <taxon>Pelobates</taxon>
    </lineage>
</organism>
<dbReference type="SMART" id="SM00220">
    <property type="entry name" value="S_TKc"/>
    <property type="match status" value="1"/>
</dbReference>
<feature type="domain" description="AGC-kinase C-terminal" evidence="11">
    <location>
        <begin position="356"/>
        <end position="417"/>
    </location>
</feature>
<evidence type="ECO:0000256" key="1">
    <source>
        <dbReference type="ARBA" id="ARBA00022527"/>
    </source>
</evidence>
<keyword evidence="2" id="KW-0597">Phosphoprotein</keyword>
<evidence type="ECO:0000259" key="10">
    <source>
        <dbReference type="PROSITE" id="PS50011"/>
    </source>
</evidence>
<accession>A0AAD1TIJ3</accession>
<dbReference type="InterPro" id="IPR008271">
    <property type="entry name" value="Ser/Thr_kinase_AS"/>
</dbReference>
<dbReference type="Proteomes" id="UP001295444">
    <property type="component" value="Chromosome 13"/>
</dbReference>
<dbReference type="PROSITE" id="PS50011">
    <property type="entry name" value="PROTEIN_KINASE_DOM"/>
    <property type="match status" value="1"/>
</dbReference>
<keyword evidence="13" id="KW-1185">Reference proteome</keyword>
<gene>
    <name evidence="12" type="ORF">PECUL_23A004738</name>
</gene>
<sequence length="417" mass="47862">MEFEGGGKKRKKEEDEDKKPYPKMKKESHRHDRQRGRSRHRSCKSRNERVEESRKRHRNYKKEEDKIRKKRKMIGFGTEQGESKRGEKRKRENEEKCALSPSDFTYRRELGRGSFGKVMLATVGNKSARVAVKVIKKTRMTAERILEERNVLKAAGECPFLCPGLAAFQTPAHAFFVMPHVSGGNLSIILKKEPCLDRHKVKFMSAEMVCGIQFLHRHGIIHRDLKPDNILFERNGHVKIADFGVVATNIFAGETTTGVIGSRIYMAPEVILNQAYGPAADWWSFGSVNYEMLSGRHPFFTGQEKELYNDCVTTMEPRYPRSFAAVTHDFLSKLLTKDPKVRLGVNGDIRGHPFYSGIDWKNLEAKKIPPPYQPRVSYGDLTSECREESLSFLNDSNTSEYTENIPGLSFTSHKWRD</sequence>
<evidence type="ECO:0000313" key="12">
    <source>
        <dbReference type="EMBL" id="CAH2327192.1"/>
    </source>
</evidence>
<proteinExistence type="inferred from homology"/>
<dbReference type="PROSITE" id="PS51285">
    <property type="entry name" value="AGC_KINASE_CTER"/>
    <property type="match status" value="1"/>
</dbReference>
<evidence type="ECO:0000256" key="9">
    <source>
        <dbReference type="SAM" id="MobiDB-lite"/>
    </source>
</evidence>
<name>A0AAD1TIJ3_PELCU</name>
<dbReference type="PROSITE" id="PS00108">
    <property type="entry name" value="PROTEIN_KINASE_ST"/>
    <property type="match status" value="1"/>
</dbReference>
<feature type="domain" description="Protein kinase" evidence="10">
    <location>
        <begin position="104"/>
        <end position="355"/>
    </location>
</feature>
<feature type="compositionally biased region" description="Basic and acidic residues" evidence="9">
    <location>
        <begin position="45"/>
        <end position="54"/>
    </location>
</feature>
<evidence type="ECO:0000256" key="4">
    <source>
        <dbReference type="ARBA" id="ARBA00022741"/>
    </source>
</evidence>
<dbReference type="Gene3D" id="1.10.510.10">
    <property type="entry name" value="Transferase(Phosphotransferase) domain 1"/>
    <property type="match status" value="1"/>
</dbReference>
<dbReference type="EMBL" id="OW240924">
    <property type="protein sequence ID" value="CAH2327192.1"/>
    <property type="molecule type" value="Genomic_DNA"/>
</dbReference>
<evidence type="ECO:0000256" key="8">
    <source>
        <dbReference type="RuleBase" id="RU000304"/>
    </source>
</evidence>
<reference evidence="12" key="1">
    <citation type="submission" date="2022-03" db="EMBL/GenBank/DDBJ databases">
        <authorList>
            <person name="Alioto T."/>
            <person name="Alioto T."/>
            <person name="Gomez Garrido J."/>
        </authorList>
    </citation>
    <scope>NUCLEOTIDE SEQUENCE</scope>
</reference>
<dbReference type="GO" id="GO:0005524">
    <property type="term" value="F:ATP binding"/>
    <property type="evidence" value="ECO:0007669"/>
    <property type="project" value="UniProtKB-UniRule"/>
</dbReference>
<dbReference type="PROSITE" id="PS00107">
    <property type="entry name" value="PROTEIN_KINASE_ATP"/>
    <property type="match status" value="1"/>
</dbReference>
<feature type="binding site" evidence="7">
    <location>
        <position position="137"/>
    </location>
    <ligand>
        <name>ATP</name>
        <dbReference type="ChEBI" id="CHEBI:30616"/>
    </ligand>
</feature>
<dbReference type="Gene3D" id="3.30.200.20">
    <property type="entry name" value="Phosphorylase Kinase, domain 1"/>
    <property type="match status" value="1"/>
</dbReference>
<dbReference type="InterPro" id="IPR000961">
    <property type="entry name" value="AGC-kinase_C"/>
</dbReference>
<dbReference type="InterPro" id="IPR017441">
    <property type="entry name" value="Protein_kinase_ATP_BS"/>
</dbReference>
<dbReference type="FunFam" id="1.10.510.10:FF:000048">
    <property type="entry name" value="Protein kinase C"/>
    <property type="match status" value="1"/>
</dbReference>
<feature type="compositionally biased region" description="Basic residues" evidence="9">
    <location>
        <begin position="21"/>
        <end position="44"/>
    </location>
</feature>
<evidence type="ECO:0000259" key="11">
    <source>
        <dbReference type="PROSITE" id="PS51285"/>
    </source>
</evidence>
<feature type="region of interest" description="Disordered" evidence="9">
    <location>
        <begin position="1"/>
        <end position="97"/>
    </location>
</feature>
<evidence type="ECO:0000313" key="13">
    <source>
        <dbReference type="Proteomes" id="UP001295444"/>
    </source>
</evidence>
<evidence type="ECO:0000256" key="6">
    <source>
        <dbReference type="ARBA" id="ARBA00022840"/>
    </source>
</evidence>
<keyword evidence="5 12" id="KW-0418">Kinase</keyword>
<dbReference type="PANTHER" id="PTHR24351">
    <property type="entry name" value="RIBOSOMAL PROTEIN S6 KINASE"/>
    <property type="match status" value="1"/>
</dbReference>
<dbReference type="InterPro" id="IPR000719">
    <property type="entry name" value="Prot_kinase_dom"/>
</dbReference>
<evidence type="ECO:0000256" key="2">
    <source>
        <dbReference type="ARBA" id="ARBA00022553"/>
    </source>
</evidence>
<evidence type="ECO:0000256" key="7">
    <source>
        <dbReference type="PROSITE-ProRule" id="PRU10141"/>
    </source>
</evidence>
<keyword evidence="6 7" id="KW-0067">ATP-binding</keyword>
<evidence type="ECO:0000256" key="5">
    <source>
        <dbReference type="ARBA" id="ARBA00022777"/>
    </source>
</evidence>
<dbReference type="InterPro" id="IPR011009">
    <property type="entry name" value="Kinase-like_dom_sf"/>
</dbReference>
<keyword evidence="1 8" id="KW-0723">Serine/threonine-protein kinase</keyword>
<dbReference type="Pfam" id="PF00069">
    <property type="entry name" value="Pkinase"/>
    <property type="match status" value="1"/>
</dbReference>
<dbReference type="AlphaFoldDB" id="A0AAD1TIJ3"/>
<dbReference type="GO" id="GO:0004674">
    <property type="term" value="F:protein serine/threonine kinase activity"/>
    <property type="evidence" value="ECO:0007669"/>
    <property type="project" value="UniProtKB-KW"/>
</dbReference>